<keyword evidence="2" id="KW-0472">Membrane</keyword>
<evidence type="ECO:0008006" key="5">
    <source>
        <dbReference type="Google" id="ProtNLM"/>
    </source>
</evidence>
<dbReference type="STRING" id="98765.A0A2R6P1M1"/>
<keyword evidence="2" id="KW-0812">Transmembrane</keyword>
<dbReference type="InterPro" id="IPR026749">
    <property type="entry name" value="Tmem135"/>
</dbReference>
<accession>A0A2R6P1M1</accession>
<evidence type="ECO:0000313" key="3">
    <source>
        <dbReference type="EMBL" id="PSR83460.1"/>
    </source>
</evidence>
<protein>
    <recommendedName>
        <fullName evidence="5">Transmembrane protein 135 N-terminal domain-containing protein</fullName>
    </recommendedName>
</protein>
<feature type="transmembrane region" description="Helical" evidence="2">
    <location>
        <begin position="401"/>
        <end position="420"/>
    </location>
</feature>
<gene>
    <name evidence="3" type="ORF">PHLCEN_2v5732</name>
</gene>
<dbReference type="Proteomes" id="UP000186601">
    <property type="component" value="Unassembled WGS sequence"/>
</dbReference>
<keyword evidence="2" id="KW-1133">Transmembrane helix</keyword>
<dbReference type="AlphaFoldDB" id="A0A2R6P1M1"/>
<dbReference type="PANTHER" id="PTHR12459:SF6">
    <property type="entry name" value="GB|AAD46013.1"/>
    <property type="match status" value="1"/>
</dbReference>
<name>A0A2R6P1M1_9APHY</name>
<evidence type="ECO:0000256" key="2">
    <source>
        <dbReference type="SAM" id="Phobius"/>
    </source>
</evidence>
<feature type="region of interest" description="Disordered" evidence="1">
    <location>
        <begin position="147"/>
        <end position="166"/>
    </location>
</feature>
<dbReference type="OrthoDB" id="291792at2759"/>
<feature type="compositionally biased region" description="Basic residues" evidence="1">
    <location>
        <begin position="157"/>
        <end position="166"/>
    </location>
</feature>
<keyword evidence="4" id="KW-1185">Reference proteome</keyword>
<comment type="caution">
    <text evidence="3">The sequence shown here is derived from an EMBL/GenBank/DDBJ whole genome shotgun (WGS) entry which is preliminary data.</text>
</comment>
<proteinExistence type="predicted"/>
<sequence>MEEDDLGRPPAISRMPSYIQFAPKRAMTSFENLVALANYEERLREARKIVWRDRGEKPVELADLWECAEHAGRGGMRAGGIAFAIRSGVNFILLLSRIKKVPKSYRFALIRHALFGPESWRFAAMLGTFVALYKFILNSLPMLLPEPRTPHTTQTHSHSHSRSRSRFRVENQLHTSALSSSSHPFYDDGEGVGDLEAGKVPRSKLLYERQARLSMGAQAHVEWTRKKTRRYYSVLAGALAGGLAIMWEKRGRRLGIAQQMFVRGLQGSYNAFSEKRGIHIPHGDVLVFSLCCGQILYGFLLRPDSLPRSYVNWIQDAGKIPKECVSMNRDLVRDHIFKLDDIDRVLNRKDITPANHADLLARRALATLPTPEFGPYFGPCAAVHPWFDSCMNVPTERFLAVFKWLLPIYGALHLIPMLLFKRKNVWMEPMKMLIRAGWGTARSSAFMGIFIVIYQSFFCFKHQTWLFLMALRSPASHSILSVLAKRIPQPMVDFLLSKPSFWIGGLLSGLSLFLEEKRRRPELAMYVLPKGLESAWVMARGKGLVFGFGQYGDIVTRAWKRYFRVCDRDESTTANPVPFGGILLDSA</sequence>
<evidence type="ECO:0000256" key="1">
    <source>
        <dbReference type="SAM" id="MobiDB-lite"/>
    </source>
</evidence>
<evidence type="ECO:0000313" key="4">
    <source>
        <dbReference type="Proteomes" id="UP000186601"/>
    </source>
</evidence>
<dbReference type="EMBL" id="MLYV02000559">
    <property type="protein sequence ID" value="PSR83460.1"/>
    <property type="molecule type" value="Genomic_DNA"/>
</dbReference>
<feature type="transmembrane region" description="Helical" evidence="2">
    <location>
        <begin position="432"/>
        <end position="453"/>
    </location>
</feature>
<organism evidence="3 4">
    <name type="scientific">Hermanssonia centrifuga</name>
    <dbReference type="NCBI Taxonomy" id="98765"/>
    <lineage>
        <taxon>Eukaryota</taxon>
        <taxon>Fungi</taxon>
        <taxon>Dikarya</taxon>
        <taxon>Basidiomycota</taxon>
        <taxon>Agaricomycotina</taxon>
        <taxon>Agaricomycetes</taxon>
        <taxon>Polyporales</taxon>
        <taxon>Meruliaceae</taxon>
        <taxon>Hermanssonia</taxon>
    </lineage>
</organism>
<dbReference type="PANTHER" id="PTHR12459">
    <property type="entry name" value="TRANSMEMBRANE PROTEIN 135-RELATED"/>
    <property type="match status" value="1"/>
</dbReference>
<reference evidence="3 4" key="1">
    <citation type="submission" date="2018-02" db="EMBL/GenBank/DDBJ databases">
        <title>Genome sequence of the basidiomycete white-rot fungus Phlebia centrifuga.</title>
        <authorList>
            <person name="Granchi Z."/>
            <person name="Peng M."/>
            <person name="de Vries R.P."/>
            <person name="Hilden K."/>
            <person name="Makela M.R."/>
            <person name="Grigoriev I."/>
            <person name="Riley R."/>
        </authorList>
    </citation>
    <scope>NUCLEOTIDE SEQUENCE [LARGE SCALE GENOMIC DNA]</scope>
    <source>
        <strain evidence="3 4">FBCC195</strain>
    </source>
</reference>